<dbReference type="Pfam" id="PF08281">
    <property type="entry name" value="Sigma70_r4_2"/>
    <property type="match status" value="1"/>
</dbReference>
<keyword evidence="4" id="KW-0238">DNA-binding</keyword>
<evidence type="ECO:0000259" key="7">
    <source>
        <dbReference type="Pfam" id="PF04542"/>
    </source>
</evidence>
<reference evidence="9 10" key="1">
    <citation type="submission" date="2017-09" db="EMBL/GenBank/DDBJ databases">
        <authorList>
            <person name="Ehlers B."/>
            <person name="Leendertz F.H."/>
        </authorList>
    </citation>
    <scope>NUCLEOTIDE SEQUENCE [LARGE SCALE GENOMIC DNA]</scope>
    <source>
        <strain evidence="9 10">DSM 46844</strain>
    </source>
</reference>
<name>A0A285ECB7_9ACTN</name>
<feature type="domain" description="RNA polymerase sigma-70 region 2" evidence="7">
    <location>
        <begin position="35"/>
        <end position="101"/>
    </location>
</feature>
<keyword evidence="3" id="KW-0731">Sigma factor</keyword>
<dbReference type="InterPro" id="IPR013249">
    <property type="entry name" value="RNA_pol_sigma70_r4_t2"/>
</dbReference>
<dbReference type="SUPFAM" id="SSF88659">
    <property type="entry name" value="Sigma3 and sigma4 domains of RNA polymerase sigma factors"/>
    <property type="match status" value="1"/>
</dbReference>
<gene>
    <name evidence="9" type="ORF">SAMN06893097_10586</name>
</gene>
<dbReference type="EMBL" id="OBDO01000005">
    <property type="protein sequence ID" value="SNX96749.1"/>
    <property type="molecule type" value="Genomic_DNA"/>
</dbReference>
<evidence type="ECO:0000256" key="3">
    <source>
        <dbReference type="ARBA" id="ARBA00023082"/>
    </source>
</evidence>
<evidence type="ECO:0000259" key="8">
    <source>
        <dbReference type="Pfam" id="PF08281"/>
    </source>
</evidence>
<feature type="region of interest" description="Disordered" evidence="6">
    <location>
        <begin position="1"/>
        <end position="28"/>
    </location>
</feature>
<organism evidence="9 10">
    <name type="scientific">Geodermatophilus sabuli</name>
    <dbReference type="NCBI Taxonomy" id="1564158"/>
    <lineage>
        <taxon>Bacteria</taxon>
        <taxon>Bacillati</taxon>
        <taxon>Actinomycetota</taxon>
        <taxon>Actinomycetes</taxon>
        <taxon>Geodermatophilales</taxon>
        <taxon>Geodermatophilaceae</taxon>
        <taxon>Geodermatophilus</taxon>
    </lineage>
</organism>
<proteinExistence type="inferred from homology"/>
<keyword evidence="10" id="KW-1185">Reference proteome</keyword>
<feature type="compositionally biased region" description="Low complexity" evidence="6">
    <location>
        <begin position="15"/>
        <end position="24"/>
    </location>
</feature>
<evidence type="ECO:0000313" key="10">
    <source>
        <dbReference type="Proteomes" id="UP000219514"/>
    </source>
</evidence>
<dbReference type="InterPro" id="IPR036388">
    <property type="entry name" value="WH-like_DNA-bd_sf"/>
</dbReference>
<dbReference type="Pfam" id="PF04542">
    <property type="entry name" value="Sigma70_r2"/>
    <property type="match status" value="1"/>
</dbReference>
<dbReference type="InterPro" id="IPR039425">
    <property type="entry name" value="RNA_pol_sigma-70-like"/>
</dbReference>
<dbReference type="InterPro" id="IPR013325">
    <property type="entry name" value="RNA_pol_sigma_r2"/>
</dbReference>
<dbReference type="Gene3D" id="1.10.1740.10">
    <property type="match status" value="1"/>
</dbReference>
<sequence length="189" mass="20922">MRASENPEPGRRRGVSSSPGSRAVAPPPDPGLLSLYDRALPEVYGYLLARCGHRALAEDLTAETFLAAVQAQAGGGTPVTVPWLIGTARHKLVDHWRRREREQRSLHLLQEADRAEDPWDVELDALRTEQVLEQLSPQHRAALTLRYVDDLPVPRVAALLGRTVHATEALLVRARTAFRRAYESTGGAR</sequence>
<comment type="similarity">
    <text evidence="1">Belongs to the sigma-70 factor family. ECF subfamily.</text>
</comment>
<keyword evidence="2" id="KW-0805">Transcription regulation</keyword>
<dbReference type="NCBIfam" id="TIGR02937">
    <property type="entry name" value="sigma70-ECF"/>
    <property type="match status" value="1"/>
</dbReference>
<keyword evidence="5" id="KW-0804">Transcription</keyword>
<dbReference type="Proteomes" id="UP000219514">
    <property type="component" value="Unassembled WGS sequence"/>
</dbReference>
<evidence type="ECO:0000256" key="4">
    <source>
        <dbReference type="ARBA" id="ARBA00023125"/>
    </source>
</evidence>
<dbReference type="SUPFAM" id="SSF88946">
    <property type="entry name" value="Sigma2 domain of RNA polymerase sigma factors"/>
    <property type="match status" value="1"/>
</dbReference>
<evidence type="ECO:0000256" key="2">
    <source>
        <dbReference type="ARBA" id="ARBA00023015"/>
    </source>
</evidence>
<dbReference type="AlphaFoldDB" id="A0A285ECB7"/>
<feature type="domain" description="RNA polymerase sigma factor 70 region 4 type 2" evidence="8">
    <location>
        <begin position="129"/>
        <end position="176"/>
    </location>
</feature>
<dbReference type="GO" id="GO:0016987">
    <property type="term" value="F:sigma factor activity"/>
    <property type="evidence" value="ECO:0007669"/>
    <property type="project" value="UniProtKB-KW"/>
</dbReference>
<evidence type="ECO:0000313" key="9">
    <source>
        <dbReference type="EMBL" id="SNX96749.1"/>
    </source>
</evidence>
<accession>A0A285ECB7</accession>
<evidence type="ECO:0000256" key="1">
    <source>
        <dbReference type="ARBA" id="ARBA00010641"/>
    </source>
</evidence>
<evidence type="ECO:0000256" key="6">
    <source>
        <dbReference type="SAM" id="MobiDB-lite"/>
    </source>
</evidence>
<evidence type="ECO:0000256" key="5">
    <source>
        <dbReference type="ARBA" id="ARBA00023163"/>
    </source>
</evidence>
<dbReference type="InterPro" id="IPR007627">
    <property type="entry name" value="RNA_pol_sigma70_r2"/>
</dbReference>
<dbReference type="PANTHER" id="PTHR43133:SF52">
    <property type="entry name" value="ECF RNA POLYMERASE SIGMA FACTOR SIGL"/>
    <property type="match status" value="1"/>
</dbReference>
<dbReference type="GO" id="GO:0003677">
    <property type="term" value="F:DNA binding"/>
    <property type="evidence" value="ECO:0007669"/>
    <property type="project" value="UniProtKB-KW"/>
</dbReference>
<dbReference type="InterPro" id="IPR013324">
    <property type="entry name" value="RNA_pol_sigma_r3/r4-like"/>
</dbReference>
<protein>
    <submittedName>
        <fullName evidence="9">RNA polymerase sigma-70 factor, ECF subfamily</fullName>
    </submittedName>
</protein>
<dbReference type="Gene3D" id="1.10.10.10">
    <property type="entry name" value="Winged helix-like DNA-binding domain superfamily/Winged helix DNA-binding domain"/>
    <property type="match status" value="1"/>
</dbReference>
<dbReference type="GO" id="GO:0006352">
    <property type="term" value="P:DNA-templated transcription initiation"/>
    <property type="evidence" value="ECO:0007669"/>
    <property type="project" value="InterPro"/>
</dbReference>
<dbReference type="PANTHER" id="PTHR43133">
    <property type="entry name" value="RNA POLYMERASE ECF-TYPE SIGMA FACTO"/>
    <property type="match status" value="1"/>
</dbReference>
<dbReference type="InterPro" id="IPR014284">
    <property type="entry name" value="RNA_pol_sigma-70_dom"/>
</dbReference>